<reference evidence="2 3" key="1">
    <citation type="submission" date="2021-08" db="EMBL/GenBank/DDBJ databases">
        <title>Draft Genome Sequence of Phanerochaete sordida strain YK-624.</title>
        <authorList>
            <person name="Mori T."/>
            <person name="Dohra H."/>
            <person name="Suzuki T."/>
            <person name="Kawagishi H."/>
            <person name="Hirai H."/>
        </authorList>
    </citation>
    <scope>NUCLEOTIDE SEQUENCE [LARGE SCALE GENOMIC DNA]</scope>
    <source>
        <strain evidence="2 3">YK-624</strain>
    </source>
</reference>
<dbReference type="AlphaFoldDB" id="A0A9P3G6P8"/>
<comment type="caution">
    <text evidence="2">The sequence shown here is derived from an EMBL/GenBank/DDBJ whole genome shotgun (WGS) entry which is preliminary data.</text>
</comment>
<protein>
    <submittedName>
        <fullName evidence="2">Uncharacterized protein</fullName>
    </submittedName>
</protein>
<feature type="region of interest" description="Disordered" evidence="1">
    <location>
        <begin position="88"/>
        <end position="133"/>
    </location>
</feature>
<evidence type="ECO:0000313" key="2">
    <source>
        <dbReference type="EMBL" id="GJE89288.1"/>
    </source>
</evidence>
<proteinExistence type="predicted"/>
<name>A0A9P3G6P8_9APHY</name>
<gene>
    <name evidence="2" type="ORF">PsYK624_053850</name>
</gene>
<dbReference type="Proteomes" id="UP000703269">
    <property type="component" value="Unassembled WGS sequence"/>
</dbReference>
<dbReference type="EMBL" id="BPQB01000012">
    <property type="protein sequence ID" value="GJE89288.1"/>
    <property type="molecule type" value="Genomic_DNA"/>
</dbReference>
<keyword evidence="3" id="KW-1185">Reference proteome</keyword>
<evidence type="ECO:0000313" key="3">
    <source>
        <dbReference type="Proteomes" id="UP000703269"/>
    </source>
</evidence>
<accession>A0A9P3G6P8</accession>
<organism evidence="2 3">
    <name type="scientific">Phanerochaete sordida</name>
    <dbReference type="NCBI Taxonomy" id="48140"/>
    <lineage>
        <taxon>Eukaryota</taxon>
        <taxon>Fungi</taxon>
        <taxon>Dikarya</taxon>
        <taxon>Basidiomycota</taxon>
        <taxon>Agaricomycotina</taxon>
        <taxon>Agaricomycetes</taxon>
        <taxon>Polyporales</taxon>
        <taxon>Phanerochaetaceae</taxon>
        <taxon>Phanerochaete</taxon>
    </lineage>
</organism>
<sequence>MIATAFYYLGSAHRTSDLEIPAIVVQPPTPVPSEAGGSPALSFNSVDLAALDLADGDEQDARRRSTESLALAPFVSIITLMRRAVRRHSRSEAAGSRGMQERKEPTITITGPDGGASEQKPTRRQRSASFAPRAHHTVADDFNDEFLSPSFARVPRKRMIDPSPFLETEHYEYAEVSSPASRAHDVSETIVSWS</sequence>
<evidence type="ECO:0000256" key="1">
    <source>
        <dbReference type="SAM" id="MobiDB-lite"/>
    </source>
</evidence>